<keyword evidence="1" id="KW-0175">Coiled coil</keyword>
<evidence type="ECO:0000313" key="2">
    <source>
        <dbReference type="EMBL" id="KAK9717826.1"/>
    </source>
</evidence>
<dbReference type="Gene3D" id="3.30.70.1820">
    <property type="entry name" value="L1 transposable element, RRM domain"/>
    <property type="match status" value="1"/>
</dbReference>
<accession>A0AAW1KEN8</accession>
<dbReference type="InterPro" id="IPR004244">
    <property type="entry name" value="Transposase_22"/>
</dbReference>
<name>A0AAW1KEN8_POPJA</name>
<comment type="caution">
    <text evidence="2">The sequence shown here is derived from an EMBL/GenBank/DDBJ whole genome shotgun (WGS) entry which is preliminary data.</text>
</comment>
<dbReference type="Proteomes" id="UP001458880">
    <property type="component" value="Unassembled WGS sequence"/>
</dbReference>
<protein>
    <submittedName>
        <fullName evidence="2">Uncharacterized protein</fullName>
    </submittedName>
</protein>
<feature type="coiled-coil region" evidence="1">
    <location>
        <begin position="39"/>
        <end position="73"/>
    </location>
</feature>
<keyword evidence="3" id="KW-1185">Reference proteome</keyword>
<reference evidence="2 3" key="1">
    <citation type="journal article" date="2024" name="BMC Genomics">
        <title>De novo assembly and annotation of Popillia japonica's genome with initial clues to its potential as an invasive pest.</title>
        <authorList>
            <person name="Cucini C."/>
            <person name="Boschi S."/>
            <person name="Funari R."/>
            <person name="Cardaioli E."/>
            <person name="Iannotti N."/>
            <person name="Marturano G."/>
            <person name="Paoli F."/>
            <person name="Bruttini M."/>
            <person name="Carapelli A."/>
            <person name="Frati F."/>
            <person name="Nardi F."/>
        </authorList>
    </citation>
    <scope>NUCLEOTIDE SEQUENCE [LARGE SCALE GENOMIC DNA]</scope>
    <source>
        <strain evidence="2">DMR45628</strain>
    </source>
</reference>
<evidence type="ECO:0000313" key="3">
    <source>
        <dbReference type="Proteomes" id="UP001458880"/>
    </source>
</evidence>
<dbReference type="EMBL" id="JASPKY010000236">
    <property type="protein sequence ID" value="KAK9717826.1"/>
    <property type="molecule type" value="Genomic_DNA"/>
</dbReference>
<evidence type="ECO:0000256" key="1">
    <source>
        <dbReference type="SAM" id="Coils"/>
    </source>
</evidence>
<dbReference type="PANTHER" id="PTHR11505">
    <property type="entry name" value="L1 TRANSPOSABLE ELEMENT-RELATED"/>
    <property type="match status" value="1"/>
</dbReference>
<gene>
    <name evidence="2" type="ORF">QE152_g23567</name>
</gene>
<dbReference type="AlphaFoldDB" id="A0AAW1KEN8"/>
<proteinExistence type="predicted"/>
<organism evidence="2 3">
    <name type="scientific">Popillia japonica</name>
    <name type="common">Japanese beetle</name>
    <dbReference type="NCBI Taxonomy" id="7064"/>
    <lineage>
        <taxon>Eukaryota</taxon>
        <taxon>Metazoa</taxon>
        <taxon>Ecdysozoa</taxon>
        <taxon>Arthropoda</taxon>
        <taxon>Hexapoda</taxon>
        <taxon>Insecta</taxon>
        <taxon>Pterygota</taxon>
        <taxon>Neoptera</taxon>
        <taxon>Endopterygota</taxon>
        <taxon>Coleoptera</taxon>
        <taxon>Polyphaga</taxon>
        <taxon>Scarabaeiformia</taxon>
        <taxon>Scarabaeidae</taxon>
        <taxon>Rutelinae</taxon>
        <taxon>Popillia</taxon>
    </lineage>
</organism>
<sequence>MSFTRTDKAELIDIIKETFNSLSEEISTKITDSVTKNIEQKIIEVFANYENKIAGLEKENNLLRNEIDTLEQDTRRNSIRIFGIPERDNEDTLTMMKSFLSDKLKLPQTANMIDRCHRIRSHNFIASSSNKSAPIIVKFSSYLAKDQINKSKKLLKGSGISISDDLTKKRYDLYREAVIKRFRHFN</sequence>